<dbReference type="InterPro" id="IPR004459">
    <property type="entry name" value="CobQ_synth"/>
</dbReference>
<evidence type="ECO:0000256" key="4">
    <source>
        <dbReference type="HAMAP-Rule" id="MF_00028"/>
    </source>
</evidence>
<dbReference type="HAMAP" id="MF_00028">
    <property type="entry name" value="CobQ"/>
    <property type="match status" value="1"/>
</dbReference>
<protein>
    <recommendedName>
        <fullName evidence="4">Cobyric acid synthase</fullName>
    </recommendedName>
</protein>
<evidence type="ECO:0000256" key="1">
    <source>
        <dbReference type="ARBA" id="ARBA00004953"/>
    </source>
</evidence>
<evidence type="ECO:0000259" key="6">
    <source>
        <dbReference type="Pfam" id="PF01656"/>
    </source>
</evidence>
<dbReference type="Gene3D" id="3.40.50.300">
    <property type="entry name" value="P-loop containing nucleotide triphosphate hydrolases"/>
    <property type="match status" value="1"/>
</dbReference>
<dbReference type="Pfam" id="PF07685">
    <property type="entry name" value="GATase_3"/>
    <property type="match status" value="1"/>
</dbReference>
<dbReference type="OrthoDB" id="9808302at2"/>
<dbReference type="PANTHER" id="PTHR21343:SF1">
    <property type="entry name" value="COBYRIC ACID SYNTHASE"/>
    <property type="match status" value="1"/>
</dbReference>
<dbReference type="GO" id="GO:0003824">
    <property type="term" value="F:catalytic activity"/>
    <property type="evidence" value="ECO:0007669"/>
    <property type="project" value="InterPro"/>
</dbReference>
<dbReference type="Proteomes" id="UP000019494">
    <property type="component" value="Unassembled WGS sequence"/>
</dbReference>
<dbReference type="InterPro" id="IPR033949">
    <property type="entry name" value="CobQ_GATase1"/>
</dbReference>
<gene>
    <name evidence="4" type="primary">cobQ</name>
    <name evidence="8" type="ORF">N864_07655</name>
</gene>
<dbReference type="CDD" id="cd05389">
    <property type="entry name" value="CobQ_N"/>
    <property type="match status" value="1"/>
</dbReference>
<dbReference type="InterPro" id="IPR002586">
    <property type="entry name" value="CobQ/CobB/MinD/ParA_Nub-bd_dom"/>
</dbReference>
<dbReference type="InterPro" id="IPR011698">
    <property type="entry name" value="GATase_3"/>
</dbReference>
<dbReference type="SUPFAM" id="SSF52540">
    <property type="entry name" value="P-loop containing nucleoside triphosphate hydrolases"/>
    <property type="match status" value="1"/>
</dbReference>
<dbReference type="NCBIfam" id="NF001989">
    <property type="entry name" value="PRK00784.1"/>
    <property type="match status" value="1"/>
</dbReference>
<dbReference type="InterPro" id="IPR047045">
    <property type="entry name" value="CobQ_N"/>
</dbReference>
<evidence type="ECO:0000259" key="7">
    <source>
        <dbReference type="Pfam" id="PF07685"/>
    </source>
</evidence>
<dbReference type="SUPFAM" id="SSF52317">
    <property type="entry name" value="Class I glutamine amidotransferase-like"/>
    <property type="match status" value="1"/>
</dbReference>
<organism evidence="8 9">
    <name type="scientific">Intrasporangium chromatireducens Q5-1</name>
    <dbReference type="NCBI Taxonomy" id="584657"/>
    <lineage>
        <taxon>Bacteria</taxon>
        <taxon>Bacillati</taxon>
        <taxon>Actinomycetota</taxon>
        <taxon>Actinomycetes</taxon>
        <taxon>Micrococcales</taxon>
        <taxon>Intrasporangiaceae</taxon>
        <taxon>Intrasporangium</taxon>
    </lineage>
</organism>
<keyword evidence="2 4" id="KW-0169">Cobalamin biosynthesis</keyword>
<dbReference type="PANTHER" id="PTHR21343">
    <property type="entry name" value="DETHIOBIOTIN SYNTHETASE"/>
    <property type="match status" value="1"/>
</dbReference>
<dbReference type="CDD" id="cd01750">
    <property type="entry name" value="GATase1_CobQ"/>
    <property type="match status" value="1"/>
</dbReference>
<evidence type="ECO:0000313" key="8">
    <source>
        <dbReference type="EMBL" id="EWT05040.1"/>
    </source>
</evidence>
<dbReference type="PROSITE" id="PS51274">
    <property type="entry name" value="GATASE_COBBQ"/>
    <property type="match status" value="1"/>
</dbReference>
<dbReference type="NCBIfam" id="TIGR00313">
    <property type="entry name" value="cobQ"/>
    <property type="match status" value="1"/>
</dbReference>
<dbReference type="GO" id="GO:0015420">
    <property type="term" value="F:ABC-type vitamin B12 transporter activity"/>
    <property type="evidence" value="ECO:0007669"/>
    <property type="project" value="UniProtKB-UniRule"/>
</dbReference>
<comment type="pathway">
    <text evidence="1 4">Cofactor biosynthesis; adenosylcobalamin biosynthesis.</text>
</comment>
<dbReference type="PATRIC" id="fig|584657.3.peg.3068"/>
<feature type="domain" description="CobQ/CobB/MinD/ParA nucleotide binding" evidence="6">
    <location>
        <begin position="6"/>
        <end position="231"/>
    </location>
</feature>
<dbReference type="AlphaFoldDB" id="W9GG76"/>
<dbReference type="RefSeq" id="WP_081793930.1">
    <property type="nucleotide sequence ID" value="NZ_AWQS01000153.1"/>
</dbReference>
<comment type="function">
    <text evidence="4">Catalyzes amidations at positions B, D, E, and G on adenosylcobyrinic A,C-diamide. NH(2) groups are provided by glutamine, and one molecule of ATP is hydrogenolyzed for each amidation.</text>
</comment>
<dbReference type="UniPathway" id="UPA00148"/>
<dbReference type="Gene3D" id="3.40.50.880">
    <property type="match status" value="1"/>
</dbReference>
<feature type="active site" description="Nucleophile" evidence="4">
    <location>
        <position position="342"/>
    </location>
</feature>
<comment type="similarity">
    <text evidence="4">Belongs to the CobB/CobQ family. CobQ subfamily.</text>
</comment>
<evidence type="ECO:0000256" key="5">
    <source>
        <dbReference type="SAM" id="MobiDB-lite"/>
    </source>
</evidence>
<proteinExistence type="inferred from homology"/>
<evidence type="ECO:0000256" key="3">
    <source>
        <dbReference type="ARBA" id="ARBA00022962"/>
    </source>
</evidence>
<dbReference type="EMBL" id="AWQS01000153">
    <property type="protein sequence ID" value="EWT05040.1"/>
    <property type="molecule type" value="Genomic_DNA"/>
</dbReference>
<dbReference type="InterPro" id="IPR029062">
    <property type="entry name" value="Class_I_gatase-like"/>
</dbReference>
<dbReference type="GO" id="GO:0009236">
    <property type="term" value="P:cobalamin biosynthetic process"/>
    <property type="evidence" value="ECO:0007669"/>
    <property type="project" value="UniProtKB-UniRule"/>
</dbReference>
<evidence type="ECO:0000313" key="9">
    <source>
        <dbReference type="Proteomes" id="UP000019494"/>
    </source>
</evidence>
<feature type="domain" description="CobB/CobQ-like glutamine amidotransferase" evidence="7">
    <location>
        <begin position="263"/>
        <end position="445"/>
    </location>
</feature>
<keyword evidence="9" id="KW-1185">Reference proteome</keyword>
<sequence length="530" mass="55893">MTASGILVAGTSSDAGKSVVTAGLCRALARRGLRVAPFKAQNMSNNSMVCADGGEIGRAQYVQAQAAGVLASTAMNPVLLKPGSDRRSFIVVRGRAAGVLEAGQYAAGRARLAEAAFAAYAELAEEYDLVVCEGAGSPAEINLRDGDYVNLGLARRFGLPVVVVGDIDRGGILAALYGTWALLSDEDRALLKAFLINKFRGDVSVLEPGLVEITRRTGVPFLGVVPWLLDVWLDSEDTLAVGQWRAGPTAPDEADGGAPDRLTVAVIRLPRISNATDVDAIATEPGVDVRVTIDPVLVDAADLVVLPGSRSTATDLGWLRERGLADALVRRAAARRPLVGICGGYQMLGRHLEDQVEAQVGVVPGLGLLPTGVEFAHEKVLGRPVGSWRGHRVEGYEIHHGIARRTTAPSLSPDGAEEPPTPFLDGWQVGTVWGTMWHGIFENDGFRRAWLTEVAVAAGSRWRPATDAPGFGARRARMIDTLADALEDHVDLDALLGLTRVGSTARAAATDSSASSLHPRAGSRVVPGAR</sequence>
<reference evidence="9" key="1">
    <citation type="submission" date="2013-08" db="EMBL/GenBank/DDBJ databases">
        <title>Intrasporangium oryzae NRRL B-24470.</title>
        <authorList>
            <person name="Liu H."/>
            <person name="Wang G."/>
        </authorList>
    </citation>
    <scope>NUCLEOTIDE SEQUENCE [LARGE SCALE GENOMIC DNA]</scope>
    <source>
        <strain evidence="9">Q5-1</strain>
    </source>
</reference>
<evidence type="ECO:0000256" key="2">
    <source>
        <dbReference type="ARBA" id="ARBA00022573"/>
    </source>
</evidence>
<keyword evidence="3 4" id="KW-0315">Glutamine amidotransferase</keyword>
<dbReference type="Pfam" id="PF01656">
    <property type="entry name" value="CbiA"/>
    <property type="match status" value="1"/>
</dbReference>
<comment type="caution">
    <text evidence="8">The sequence shown here is derived from an EMBL/GenBank/DDBJ whole genome shotgun (WGS) entry which is preliminary data.</text>
</comment>
<name>W9GG76_9MICO</name>
<feature type="region of interest" description="Disordered" evidence="5">
    <location>
        <begin position="509"/>
        <end position="530"/>
    </location>
</feature>
<feature type="active site" evidence="4">
    <location>
        <position position="438"/>
    </location>
</feature>
<dbReference type="InterPro" id="IPR027417">
    <property type="entry name" value="P-loop_NTPase"/>
</dbReference>
<accession>W9GG76</accession>
<dbReference type="PROSITE" id="PS51273">
    <property type="entry name" value="GATASE_TYPE_1"/>
    <property type="match status" value="1"/>
</dbReference>